<accession>A0A1D8AUF1</accession>
<reference evidence="3 4" key="1">
    <citation type="submission" date="2016-06" db="EMBL/GenBank/DDBJ databases">
        <title>Three novel species with peptidoglycan cell walls form the new genus Lacunisphaera gen. nov. in the family Opitutaceae of the verrucomicrobial subdivision 4.</title>
        <authorList>
            <person name="Rast P."/>
            <person name="Gloeckner I."/>
            <person name="Jogler M."/>
            <person name="Boedeker C."/>
            <person name="Jeske O."/>
            <person name="Wiegand S."/>
            <person name="Reinhardt R."/>
            <person name="Schumann P."/>
            <person name="Rohde M."/>
            <person name="Spring S."/>
            <person name="Gloeckner F.O."/>
            <person name="Jogler C."/>
        </authorList>
    </citation>
    <scope>NUCLEOTIDE SEQUENCE [LARGE SCALE GENOMIC DNA]</scope>
    <source>
        <strain evidence="3 4">IG16b</strain>
    </source>
</reference>
<name>A0A1D8AUF1_9BACT</name>
<feature type="compositionally biased region" description="Basic residues" evidence="1">
    <location>
        <begin position="1"/>
        <end position="11"/>
    </location>
</feature>
<feature type="domain" description="Putative DNA-binding" evidence="2">
    <location>
        <begin position="59"/>
        <end position="134"/>
    </location>
</feature>
<sequence length="314" mass="35726">MKQKSPSRRKPAAPARVDSSRDLAGLQRAVWGLVSQPLTARNRMRPRTPGGRSTAAVAGEIAKPNDRLTAFERLEIYNRMYWFRVLDSLAEDCPGLRAVLGERKFLRLAEAYLQRYPSRSYTLRNLPARLERFIREEPQWTKPHTALCRDLARFEWAQVEVYDGATLPRFTVEDLRGANPARLRLALQPYLQLLLLDYPVDDFLIAIKKREALLRGDASNAPTGVRTTKKVRIPRPKRQRCAVAVHRLDGRIYFKRLEPAACQVLLALRAGRPLAAALAAGLPARSRQSGEALAAQVQGWFTTWMQLGWFCRRT</sequence>
<dbReference type="STRING" id="1838286.Verru16b_01570"/>
<dbReference type="Proteomes" id="UP000095228">
    <property type="component" value="Chromosome"/>
</dbReference>
<dbReference type="OrthoDB" id="192286at2"/>
<dbReference type="Gene3D" id="1.10.150.690">
    <property type="entry name" value="DUF2063"/>
    <property type="match status" value="1"/>
</dbReference>
<evidence type="ECO:0000259" key="2">
    <source>
        <dbReference type="Pfam" id="PF09836"/>
    </source>
</evidence>
<dbReference type="EMBL" id="CP016094">
    <property type="protein sequence ID" value="AOS44508.1"/>
    <property type="molecule type" value="Genomic_DNA"/>
</dbReference>
<evidence type="ECO:0000313" key="4">
    <source>
        <dbReference type="Proteomes" id="UP000095228"/>
    </source>
</evidence>
<proteinExistence type="predicted"/>
<organism evidence="3 4">
    <name type="scientific">Lacunisphaera limnophila</name>
    <dbReference type="NCBI Taxonomy" id="1838286"/>
    <lineage>
        <taxon>Bacteria</taxon>
        <taxon>Pseudomonadati</taxon>
        <taxon>Verrucomicrobiota</taxon>
        <taxon>Opitutia</taxon>
        <taxon>Opitutales</taxon>
        <taxon>Opitutaceae</taxon>
        <taxon>Lacunisphaera</taxon>
    </lineage>
</organism>
<dbReference type="KEGG" id="obg:Verru16b_01570"/>
<dbReference type="InterPro" id="IPR044922">
    <property type="entry name" value="DUF2063_N_sf"/>
</dbReference>
<keyword evidence="4" id="KW-1185">Reference proteome</keyword>
<evidence type="ECO:0000313" key="3">
    <source>
        <dbReference type="EMBL" id="AOS44508.1"/>
    </source>
</evidence>
<dbReference type="RefSeq" id="WP_083270191.1">
    <property type="nucleotide sequence ID" value="NZ_CP016094.1"/>
</dbReference>
<dbReference type="Pfam" id="PF09836">
    <property type="entry name" value="DUF2063"/>
    <property type="match status" value="1"/>
</dbReference>
<evidence type="ECO:0000256" key="1">
    <source>
        <dbReference type="SAM" id="MobiDB-lite"/>
    </source>
</evidence>
<dbReference type="InterPro" id="IPR018640">
    <property type="entry name" value="DUF2063"/>
</dbReference>
<protein>
    <recommendedName>
        <fullName evidence="2">Putative DNA-binding domain-containing protein</fullName>
    </recommendedName>
</protein>
<dbReference type="AlphaFoldDB" id="A0A1D8AUF1"/>
<gene>
    <name evidence="3" type="ORF">Verru16b_01570</name>
</gene>
<feature type="region of interest" description="Disordered" evidence="1">
    <location>
        <begin position="1"/>
        <end position="21"/>
    </location>
</feature>